<proteinExistence type="predicted"/>
<dbReference type="EMBL" id="CP003837">
    <property type="protein sequence ID" value="AGH47048.1"/>
    <property type="molecule type" value="Genomic_DNA"/>
</dbReference>
<dbReference type="KEGG" id="gps:C427_4949"/>
<reference evidence="1 2" key="1">
    <citation type="journal article" date="2013" name="Genome Announc.">
        <title>Complete Genome Sequence of Glaciecola psychrophila Strain 170T.</title>
        <authorList>
            <person name="Yin J."/>
            <person name="Chen J."/>
            <person name="Liu G."/>
            <person name="Yu Y."/>
            <person name="Song L."/>
            <person name="Wang X."/>
            <person name="Qu X."/>
        </authorList>
    </citation>
    <scope>NUCLEOTIDE SEQUENCE [LARGE SCALE GENOMIC DNA]</scope>
    <source>
        <strain evidence="1 2">170</strain>
    </source>
</reference>
<sequence length="53" mass="6142">MHKKTKTICLRIIKKTYSKNITANGMAWLKERQGPICVKVDWVAVLMRFCDSS</sequence>
<evidence type="ECO:0000313" key="1">
    <source>
        <dbReference type="EMBL" id="AGH47048.1"/>
    </source>
</evidence>
<protein>
    <submittedName>
        <fullName evidence="1">Uncharacterized protein</fullName>
    </submittedName>
</protein>
<evidence type="ECO:0000313" key="2">
    <source>
        <dbReference type="Proteomes" id="UP000011864"/>
    </source>
</evidence>
<dbReference type="Proteomes" id="UP000011864">
    <property type="component" value="Chromosome"/>
</dbReference>
<organism evidence="1 2">
    <name type="scientific">Paraglaciecola psychrophila 170</name>
    <dbReference type="NCBI Taxonomy" id="1129794"/>
    <lineage>
        <taxon>Bacteria</taxon>
        <taxon>Pseudomonadati</taxon>
        <taxon>Pseudomonadota</taxon>
        <taxon>Gammaproteobacteria</taxon>
        <taxon>Alteromonadales</taxon>
        <taxon>Alteromonadaceae</taxon>
        <taxon>Paraglaciecola</taxon>
    </lineage>
</organism>
<accession>K7AYP7</accession>
<gene>
    <name evidence="1" type="ORF">C427_4949</name>
</gene>
<dbReference type="AlphaFoldDB" id="K7AYP7"/>
<keyword evidence="2" id="KW-1185">Reference proteome</keyword>
<dbReference type="HOGENOM" id="CLU_3064439_0_0_6"/>
<name>K7AYP7_9ALTE</name>
<dbReference type="STRING" id="1129794.C427_4949"/>